<evidence type="ECO:0000313" key="10">
    <source>
        <dbReference type="EMBL" id="RGU39874.1"/>
    </source>
</evidence>
<dbReference type="EMBL" id="QSHA01000001">
    <property type="protein sequence ID" value="RHB77899.1"/>
    <property type="molecule type" value="Genomic_DNA"/>
</dbReference>
<dbReference type="AlphaFoldDB" id="A0A396CY34"/>
<reference evidence="7 20" key="5">
    <citation type="submission" date="2022-10" db="EMBL/GenBank/DDBJ databases">
        <title>Human gut microbiome strain richness.</title>
        <authorList>
            <person name="Chen-Liaw A."/>
        </authorList>
    </citation>
    <scope>NUCLEOTIDE SEQUENCE [LARGE SCALE GENOMIC DNA]</scope>
    <source>
        <strain evidence="7 20">D53st1_B1_D53t1_180928</strain>
    </source>
</reference>
<dbReference type="EMBL" id="JAQNRK010000003">
    <property type="protein sequence ID" value="MDC1793294.1"/>
    <property type="molecule type" value="Genomic_DNA"/>
</dbReference>
<proteinExistence type="predicted"/>
<reference evidence="5" key="4">
    <citation type="submission" date="2022-01" db="EMBL/GenBank/DDBJ databases">
        <title>Novel bile acid biosynthetic pathways are enriched in the microbiome of centenarians.</title>
        <authorList>
            <person name="Sato Y."/>
            <person name="Atarashi K."/>
            <person name="Plichta R.D."/>
            <person name="Arai Y."/>
            <person name="Sasajima S."/>
            <person name="Kearney M.S."/>
            <person name="Suda W."/>
            <person name="Takeshita K."/>
            <person name="Sasaki T."/>
            <person name="Okamoto S."/>
            <person name="Skelly N.A."/>
            <person name="Okamura Y."/>
            <person name="Vlamakis H."/>
            <person name="Li Y."/>
            <person name="Tanoue T."/>
            <person name="Takei H."/>
            <person name="Nittono H."/>
            <person name="Narushima S."/>
            <person name="Irie J."/>
            <person name="Itoh H."/>
            <person name="Moriya K."/>
            <person name="Sugiura Y."/>
            <person name="Suematsu M."/>
            <person name="Moritoki N."/>
            <person name="Shibata S."/>
            <person name="Littman R.D."/>
            <person name="Fischbach A.M."/>
            <person name="Uwamino Y."/>
            <person name="Inoue T."/>
            <person name="Honda A."/>
            <person name="Hattori M."/>
            <person name="Murai T."/>
            <person name="Xavier J.R."/>
            <person name="Hirose N."/>
            <person name="Honda K."/>
        </authorList>
    </citation>
    <scope>NUCLEOTIDE SEQUENCE</scope>
    <source>
        <strain evidence="5">CE91-St12</strain>
    </source>
</reference>
<dbReference type="Proteomes" id="UP000320533">
    <property type="component" value="Chromosome"/>
</dbReference>
<dbReference type="Proteomes" id="UP001215818">
    <property type="component" value="Unassembled WGS sequence"/>
</dbReference>
<evidence type="ECO:0000313" key="8">
    <source>
        <dbReference type="EMBL" id="RGL10869.1"/>
    </source>
</evidence>
<evidence type="ECO:0000256" key="1">
    <source>
        <dbReference type="SAM" id="MobiDB-lite"/>
    </source>
</evidence>
<evidence type="ECO:0000313" key="17">
    <source>
        <dbReference type="Proteomes" id="UP000286114"/>
    </source>
</evidence>
<dbReference type="EMBL" id="AP019724">
    <property type="protein sequence ID" value="BBK88124.1"/>
    <property type="molecule type" value="Genomic_DNA"/>
</dbReference>
<dbReference type="RefSeq" id="WP_008663300.1">
    <property type="nucleotide sequence ID" value="NZ_AP019724.1"/>
</dbReference>
<evidence type="ECO:0000313" key="4">
    <source>
        <dbReference type="EMBL" id="BBK88124.1"/>
    </source>
</evidence>
<reference evidence="13 14" key="1">
    <citation type="submission" date="2018-08" db="EMBL/GenBank/DDBJ databases">
        <title>A genome reference for cultivated species of the human gut microbiota.</title>
        <authorList>
            <person name="Zou Y."/>
            <person name="Xue W."/>
            <person name="Luo G."/>
        </authorList>
    </citation>
    <scope>NUCLEOTIDE SEQUENCE [LARGE SCALE GENOMIC DNA]</scope>
    <source>
        <strain evidence="10 15">AF17-20</strain>
        <strain evidence="9 16">AF21-53</strain>
        <strain evidence="12 14">AM29-12AC</strain>
        <strain evidence="11 17">AM39-1</strain>
        <strain evidence="8 13">TF08-13</strain>
    </source>
</reference>
<dbReference type="Gene3D" id="2.40.100.20">
    <property type="match status" value="1"/>
</dbReference>
<dbReference type="Proteomes" id="UP000260795">
    <property type="component" value="Unassembled WGS sequence"/>
</dbReference>
<dbReference type="Proteomes" id="UP000286114">
    <property type="component" value="Unassembled WGS sequence"/>
</dbReference>
<evidence type="ECO:0000313" key="15">
    <source>
        <dbReference type="Proteomes" id="UP000284022"/>
    </source>
</evidence>
<sequence>MTDTAYFCIIINNPKDNYKINRKMNMKKLLLISMMLMTVLAMAACEDSGDEPFTPEHPELSGPSGGEDENESEVPDVSSLQVNIMVSNRTITATMEDNAATQDFLARLPLEVTLNDYNNTTEKIFYPSPALAIEGVTRGCAPIAGDITIYAPWGNVAIFCKNGSYSDTLIKIGRVDGNGIEMLSVPGDILVRFERR</sequence>
<feature type="chain" id="PRO_5044390453" evidence="2">
    <location>
        <begin position="44"/>
        <end position="196"/>
    </location>
</feature>
<feature type="region of interest" description="Disordered" evidence="1">
    <location>
        <begin position="48"/>
        <end position="77"/>
    </location>
</feature>
<evidence type="ECO:0000313" key="20">
    <source>
        <dbReference type="Proteomes" id="UP001215818"/>
    </source>
</evidence>
<evidence type="ECO:0000313" key="7">
    <source>
        <dbReference type="EMBL" id="MDC1793294.1"/>
    </source>
</evidence>
<evidence type="ECO:0000313" key="11">
    <source>
        <dbReference type="EMBL" id="RHB77899.1"/>
    </source>
</evidence>
<dbReference type="EMBL" id="QSJZ01000001">
    <property type="protein sequence ID" value="RHE26294.1"/>
    <property type="molecule type" value="Genomic_DNA"/>
</dbReference>
<evidence type="ECO:0000313" key="12">
    <source>
        <dbReference type="EMBL" id="RHE26294.1"/>
    </source>
</evidence>
<dbReference type="EMBL" id="BQNL01000001">
    <property type="protein sequence ID" value="GKH14392.1"/>
    <property type="molecule type" value="Genomic_DNA"/>
</dbReference>
<dbReference type="EMBL" id="QSRK01000027">
    <property type="protein sequence ID" value="RGL10869.1"/>
    <property type="molecule type" value="Genomic_DNA"/>
</dbReference>
<evidence type="ECO:0000259" key="3">
    <source>
        <dbReference type="Pfam" id="PF18050"/>
    </source>
</evidence>
<name>A0A396CY34_BACUN</name>
<evidence type="ECO:0000313" key="9">
    <source>
        <dbReference type="EMBL" id="RGS56561.1"/>
    </source>
</evidence>
<feature type="domain" description="Cyclophilin-like" evidence="3">
    <location>
        <begin position="85"/>
        <end position="194"/>
    </location>
</feature>
<organism evidence="12 14">
    <name type="scientific">Bacteroides uniformis</name>
    <dbReference type="NCBI Taxonomy" id="820"/>
    <lineage>
        <taxon>Bacteria</taxon>
        <taxon>Pseudomonadati</taxon>
        <taxon>Bacteroidota</taxon>
        <taxon>Bacteroidia</taxon>
        <taxon>Bacteroidales</taxon>
        <taxon>Bacteroidaceae</taxon>
        <taxon>Bacteroides</taxon>
    </lineage>
</organism>
<gene>
    <name evidence="4" type="ORF">Bun01g_24940</name>
    <name evidence="5" type="ORF">CE91St12_26020</name>
    <name evidence="12" type="ORF">DW758_03010</name>
    <name evidence="11" type="ORF">DW873_01380</name>
    <name evidence="10" type="ORF">DWW83_08890</name>
    <name evidence="9" type="ORF">DWX87_05390</name>
    <name evidence="8" type="ORF">DXC80_15620</name>
    <name evidence="6" type="ORF">GAQ59_15765</name>
    <name evidence="7" type="ORF">POY73_03990</name>
</gene>
<reference evidence="6 19" key="2">
    <citation type="journal article" date="2019" name="Nat. Med.">
        <title>A library of human gut bacterial isolates paired with longitudinal multiomics data enables mechanistic microbiome research.</title>
        <authorList>
            <person name="Poyet M."/>
            <person name="Groussin M."/>
            <person name="Gibbons S.M."/>
            <person name="Avila-Pacheco J."/>
            <person name="Jiang X."/>
            <person name="Kearney S.M."/>
            <person name="Perrotta A.R."/>
            <person name="Berdy B."/>
            <person name="Zhao S."/>
            <person name="Lieberman T.D."/>
            <person name="Swanson P.K."/>
            <person name="Smith M."/>
            <person name="Roesemann S."/>
            <person name="Alexander J.E."/>
            <person name="Rich S.A."/>
            <person name="Livny J."/>
            <person name="Vlamakis H."/>
            <person name="Clish C."/>
            <person name="Bullock K."/>
            <person name="Deik A."/>
            <person name="Scott J."/>
            <person name="Pierce K.A."/>
            <person name="Xavier R.J."/>
            <person name="Alm E.J."/>
        </authorList>
    </citation>
    <scope>NUCLEOTIDE SEQUENCE [LARGE SCALE GENOMIC DNA]</scope>
    <source>
        <strain evidence="6 19">BIOML-A27</strain>
    </source>
</reference>
<feature type="signal peptide" evidence="2">
    <location>
        <begin position="1"/>
        <end position="43"/>
    </location>
</feature>
<dbReference type="Proteomes" id="UP000284022">
    <property type="component" value="Unassembled WGS sequence"/>
</dbReference>
<dbReference type="Proteomes" id="UP000285283">
    <property type="component" value="Unassembled WGS sequence"/>
</dbReference>
<evidence type="ECO:0000313" key="5">
    <source>
        <dbReference type="EMBL" id="GKH14392.1"/>
    </source>
</evidence>
<evidence type="ECO:0000256" key="2">
    <source>
        <dbReference type="SAM" id="SignalP"/>
    </source>
</evidence>
<dbReference type="SUPFAM" id="SSF50891">
    <property type="entry name" value="Cyclophilin-like"/>
    <property type="match status" value="1"/>
</dbReference>
<evidence type="ECO:0000313" key="18">
    <source>
        <dbReference type="Proteomes" id="UP000320533"/>
    </source>
</evidence>
<dbReference type="EMBL" id="QRVP01000003">
    <property type="protein sequence ID" value="RGS56561.1"/>
    <property type="molecule type" value="Genomic_DNA"/>
</dbReference>
<dbReference type="Proteomes" id="UP001055048">
    <property type="component" value="Unassembled WGS sequence"/>
</dbReference>
<dbReference type="Proteomes" id="UP000283601">
    <property type="component" value="Unassembled WGS sequence"/>
</dbReference>
<dbReference type="InterPro" id="IPR029000">
    <property type="entry name" value="Cyclophilin-like_dom_sf"/>
</dbReference>
<evidence type="ECO:0000313" key="13">
    <source>
        <dbReference type="Proteomes" id="UP000260795"/>
    </source>
</evidence>
<protein>
    <submittedName>
        <fullName evidence="7">Cyclophilin-like fold protein</fullName>
    </submittedName>
    <submittedName>
        <fullName evidence="12">Flavodoxin</fullName>
    </submittedName>
</protein>
<dbReference type="EMBL" id="QRXV01000007">
    <property type="protein sequence ID" value="RGU39874.1"/>
    <property type="molecule type" value="Genomic_DNA"/>
</dbReference>
<evidence type="ECO:0000313" key="19">
    <source>
        <dbReference type="Proteomes" id="UP000433928"/>
    </source>
</evidence>
<accession>A0A396CY34</accession>
<evidence type="ECO:0000313" key="6">
    <source>
        <dbReference type="EMBL" id="KAB4168215.1"/>
    </source>
</evidence>
<dbReference type="KEGG" id="bun:Bun01g_24940"/>
<evidence type="ECO:0000313" key="16">
    <source>
        <dbReference type="Proteomes" id="UP000285283"/>
    </source>
</evidence>
<keyword evidence="2" id="KW-0732">Signal</keyword>
<dbReference type="Pfam" id="PF18050">
    <property type="entry name" value="Cyclophil_like2"/>
    <property type="match status" value="1"/>
</dbReference>
<dbReference type="InterPro" id="IPR041183">
    <property type="entry name" value="Cyclophilin-like"/>
</dbReference>
<reference evidence="4 18" key="3">
    <citation type="submission" date="2019-06" db="EMBL/GenBank/DDBJ databases">
        <title>Complete genome sequence of Bacteroides uniformis NBRC 113350.</title>
        <authorList>
            <person name="Miura T."/>
            <person name="Furukawa M."/>
            <person name="Shimamura M."/>
            <person name="Ohyama Y."/>
            <person name="Yamazoe A."/>
            <person name="Kawasaki H."/>
        </authorList>
    </citation>
    <scope>NUCLEOTIDE SEQUENCE [LARGE SCALE GENOMIC DNA]</scope>
    <source>
        <strain evidence="4 18">NBRC 113350</strain>
    </source>
</reference>
<evidence type="ECO:0000313" key="14">
    <source>
        <dbReference type="Proteomes" id="UP000283601"/>
    </source>
</evidence>
<dbReference type="EMBL" id="WCUG01000015">
    <property type="protein sequence ID" value="KAB4168215.1"/>
    <property type="molecule type" value="Genomic_DNA"/>
</dbReference>
<dbReference type="Proteomes" id="UP000433928">
    <property type="component" value="Unassembled WGS sequence"/>
</dbReference>